<dbReference type="PROSITE" id="PS50920">
    <property type="entry name" value="SOLCAR"/>
    <property type="match status" value="3"/>
</dbReference>
<keyword evidence="14" id="KW-1185">Reference proteome</keyword>
<comment type="catalytic activity">
    <reaction evidence="8">
        <text>ADP(in) + ATP(out) = ADP(out) + ATP(in)</text>
        <dbReference type="Rhea" id="RHEA:34999"/>
        <dbReference type="ChEBI" id="CHEBI:30616"/>
        <dbReference type="ChEBI" id="CHEBI:456216"/>
    </reaction>
    <physiologicalReaction direction="left-to-right" evidence="8">
        <dbReference type="Rhea" id="RHEA:35000"/>
    </physiologicalReaction>
</comment>
<accession>A0A1B6P9K5</accession>
<dbReference type="AlphaFoldDB" id="A0A1B6P9K5"/>
<evidence type="ECO:0000256" key="3">
    <source>
        <dbReference type="ARBA" id="ARBA00022448"/>
    </source>
</evidence>
<evidence type="ECO:0000256" key="12">
    <source>
        <dbReference type="SAM" id="MobiDB-lite"/>
    </source>
</evidence>
<comment type="function">
    <text evidence="11">Catalyzes the exchange of ADP and ATP across the membrane.</text>
</comment>
<reference evidence="14" key="2">
    <citation type="journal article" date="2018" name="Plant J.">
        <title>The Sorghum bicolor reference genome: improved assembly, gene annotations, a transcriptome atlas, and signatures of genome organization.</title>
        <authorList>
            <person name="McCormick R.F."/>
            <person name="Truong S.K."/>
            <person name="Sreedasyam A."/>
            <person name="Jenkins J."/>
            <person name="Shu S."/>
            <person name="Sims D."/>
            <person name="Kennedy M."/>
            <person name="Amirebrahimi M."/>
            <person name="Weers B.D."/>
            <person name="McKinley B."/>
            <person name="Mattison A."/>
            <person name="Morishige D.T."/>
            <person name="Grimwood J."/>
            <person name="Schmutz J."/>
            <person name="Mullet J.E."/>
        </authorList>
    </citation>
    <scope>NUCLEOTIDE SEQUENCE [LARGE SCALE GENOMIC DNA]</scope>
    <source>
        <strain evidence="14">cv. BTx623</strain>
    </source>
</reference>
<proteinExistence type="inferred from homology"/>
<evidence type="ECO:0000256" key="4">
    <source>
        <dbReference type="ARBA" id="ARBA00022692"/>
    </source>
</evidence>
<feature type="repeat" description="Solcar" evidence="9">
    <location>
        <begin position="216"/>
        <end position="299"/>
    </location>
</feature>
<protein>
    <recommendedName>
        <fullName evidence="11">ADP/ATP translocase</fullName>
    </recommendedName>
    <alternativeName>
        <fullName evidence="11">ADP,ATP carrier protein</fullName>
    </alternativeName>
</protein>
<reference evidence="13 14" key="1">
    <citation type="journal article" date="2009" name="Nature">
        <title>The Sorghum bicolor genome and the diversification of grasses.</title>
        <authorList>
            <person name="Paterson A.H."/>
            <person name="Bowers J.E."/>
            <person name="Bruggmann R."/>
            <person name="Dubchak I."/>
            <person name="Grimwood J."/>
            <person name="Gundlach H."/>
            <person name="Haberer G."/>
            <person name="Hellsten U."/>
            <person name="Mitros T."/>
            <person name="Poliakov A."/>
            <person name="Schmutz J."/>
            <person name="Spannagl M."/>
            <person name="Tang H."/>
            <person name="Wang X."/>
            <person name="Wicker T."/>
            <person name="Bharti A.K."/>
            <person name="Chapman J."/>
            <person name="Feltus F.A."/>
            <person name="Gowik U."/>
            <person name="Grigoriev I.V."/>
            <person name="Lyons E."/>
            <person name="Maher C.A."/>
            <person name="Martis M."/>
            <person name="Narechania A."/>
            <person name="Otillar R.P."/>
            <person name="Penning B.W."/>
            <person name="Salamov A.A."/>
            <person name="Wang Y."/>
            <person name="Zhang L."/>
            <person name="Carpita N.C."/>
            <person name="Freeling M."/>
            <person name="Gingle A.R."/>
            <person name="Hash C.T."/>
            <person name="Keller B."/>
            <person name="Klein P."/>
            <person name="Kresovich S."/>
            <person name="McCann M.C."/>
            <person name="Ming R."/>
            <person name="Peterson D.G."/>
            <person name="Mehboob-ur-Rahman"/>
            <person name="Ware D."/>
            <person name="Westhoff P."/>
            <person name="Mayer K.F."/>
            <person name="Messing J."/>
            <person name="Rokhsar D.S."/>
        </authorList>
    </citation>
    <scope>NUCLEOTIDE SEQUENCE [LARGE SCALE GENOMIC DNA]</scope>
    <source>
        <strain evidence="14">cv. BTx623</strain>
    </source>
</reference>
<comment type="subunit">
    <text evidence="11">Monomer.</text>
</comment>
<organism evidence="13 14">
    <name type="scientific">Sorghum bicolor</name>
    <name type="common">Sorghum</name>
    <name type="synonym">Sorghum vulgare</name>
    <dbReference type="NCBI Taxonomy" id="4558"/>
    <lineage>
        <taxon>Eukaryota</taxon>
        <taxon>Viridiplantae</taxon>
        <taxon>Streptophyta</taxon>
        <taxon>Embryophyta</taxon>
        <taxon>Tracheophyta</taxon>
        <taxon>Spermatophyta</taxon>
        <taxon>Magnoliopsida</taxon>
        <taxon>Liliopsida</taxon>
        <taxon>Poales</taxon>
        <taxon>Poaceae</taxon>
        <taxon>PACMAD clade</taxon>
        <taxon>Panicoideae</taxon>
        <taxon>Andropogonodae</taxon>
        <taxon>Andropogoneae</taxon>
        <taxon>Sorghinae</taxon>
        <taxon>Sorghum</taxon>
    </lineage>
</organism>
<dbReference type="ExpressionAtlas" id="A0A1B6P9K5">
    <property type="expression patterns" value="baseline and differential"/>
</dbReference>
<feature type="repeat" description="Solcar" evidence="9">
    <location>
        <begin position="133"/>
        <end position="206"/>
    </location>
</feature>
<evidence type="ECO:0000256" key="5">
    <source>
        <dbReference type="ARBA" id="ARBA00022737"/>
    </source>
</evidence>
<evidence type="ECO:0000256" key="1">
    <source>
        <dbReference type="ARBA" id="ARBA00004141"/>
    </source>
</evidence>
<evidence type="ECO:0000256" key="2">
    <source>
        <dbReference type="ARBA" id="ARBA00006375"/>
    </source>
</evidence>
<dbReference type="PANTHER" id="PTHR45635">
    <property type="entry name" value="ADP,ATP CARRIER PROTEIN 1-RELATED-RELATED"/>
    <property type="match status" value="1"/>
</dbReference>
<keyword evidence="7 9" id="KW-0472">Membrane</keyword>
<feature type="region of interest" description="Disordered" evidence="12">
    <location>
        <begin position="1"/>
        <end position="23"/>
    </location>
</feature>
<evidence type="ECO:0000256" key="8">
    <source>
        <dbReference type="ARBA" id="ARBA00024143"/>
    </source>
</evidence>
<sequence>MSEEAAARAGVEESIGQRRRRDGRGEAAAAGRVWEFERDLVAGALMGGAVHTVVAPIERVKLLLQTQDGNAALLGRARRFRGFADCVARTVRDEGVLSLWRGNGTAVIRYYPSVALNFSLKDLYRSILKDAGTSSDNKFTSIALSNFLAGAAAGYTRQFRGIRHFIQTVYKKNGIRGIYRGLPASLHGMVVHRGLYFGGFDTAKDVLVPLESPLWQRWVAAQAVTSMAGLISYPLDTVRRRMMMQSGMEVQMYSSTLDCWRKIYRLEGIRSFYRGALSNMFRSTGAATILVLYDEVKKFMDRGRL</sequence>
<evidence type="ECO:0000313" key="13">
    <source>
        <dbReference type="EMBL" id="KXG22429.2"/>
    </source>
</evidence>
<dbReference type="SUPFAM" id="SSF103506">
    <property type="entry name" value="Mitochondrial carrier"/>
    <property type="match status" value="1"/>
</dbReference>
<evidence type="ECO:0000256" key="10">
    <source>
        <dbReference type="RuleBase" id="RU000488"/>
    </source>
</evidence>
<dbReference type="GO" id="GO:0005471">
    <property type="term" value="F:ATP:ADP antiporter activity"/>
    <property type="evidence" value="ECO:0007669"/>
    <property type="project" value="UniProtKB-UniRule"/>
</dbReference>
<dbReference type="GO" id="GO:0005743">
    <property type="term" value="C:mitochondrial inner membrane"/>
    <property type="evidence" value="ECO:0007669"/>
    <property type="project" value="InterPro"/>
</dbReference>
<dbReference type="Gramene" id="KXG22429">
    <property type="protein sequence ID" value="KXG22429"/>
    <property type="gene ID" value="SORBI_3009G213400"/>
</dbReference>
<dbReference type="InterPro" id="IPR002067">
    <property type="entry name" value="MCP"/>
</dbReference>
<dbReference type="PANTHER" id="PTHR45635:SF31">
    <property type="entry name" value="ADP_ATP TRANSLOCASE"/>
    <property type="match status" value="1"/>
</dbReference>
<dbReference type="Pfam" id="PF00153">
    <property type="entry name" value="Mito_carr"/>
    <property type="match status" value="3"/>
</dbReference>
<dbReference type="Gene3D" id="1.50.40.10">
    <property type="entry name" value="Mitochondrial carrier domain"/>
    <property type="match status" value="2"/>
</dbReference>
<evidence type="ECO:0000256" key="11">
    <source>
        <dbReference type="RuleBase" id="RU368008"/>
    </source>
</evidence>
<evidence type="ECO:0000313" key="14">
    <source>
        <dbReference type="Proteomes" id="UP000000768"/>
    </source>
</evidence>
<evidence type="ECO:0000256" key="9">
    <source>
        <dbReference type="PROSITE-ProRule" id="PRU00282"/>
    </source>
</evidence>
<dbReference type="GO" id="GO:1990544">
    <property type="term" value="P:mitochondrial ATP transmembrane transport"/>
    <property type="evidence" value="ECO:0007669"/>
    <property type="project" value="InterPro"/>
</dbReference>
<comment type="subcellular location">
    <subcellularLocation>
        <location evidence="1 11">Membrane</location>
        <topology evidence="1 11">Multi-pass membrane protein</topology>
    </subcellularLocation>
</comment>
<dbReference type="PRINTS" id="PR00926">
    <property type="entry name" value="MITOCARRIER"/>
</dbReference>
<name>A0A1B6P9K5_SORBI</name>
<dbReference type="PRINTS" id="PR00927">
    <property type="entry name" value="ADPTRNSLCASE"/>
</dbReference>
<dbReference type="InterPro" id="IPR018108">
    <property type="entry name" value="MCP_transmembrane"/>
</dbReference>
<keyword evidence="4 9" id="KW-0812">Transmembrane</keyword>
<evidence type="ECO:0000256" key="6">
    <source>
        <dbReference type="ARBA" id="ARBA00022989"/>
    </source>
</evidence>
<dbReference type="InterPro" id="IPR002113">
    <property type="entry name" value="ADT_euk_type"/>
</dbReference>
<dbReference type="EMBL" id="CM000768">
    <property type="protein sequence ID" value="KXG22429.2"/>
    <property type="molecule type" value="Genomic_DNA"/>
</dbReference>
<gene>
    <name evidence="13" type="ORF">SORBI_3009G213400</name>
</gene>
<dbReference type="InterPro" id="IPR023395">
    <property type="entry name" value="MCP_dom_sf"/>
</dbReference>
<keyword evidence="3 10" id="KW-0813">Transport</keyword>
<feature type="repeat" description="Solcar" evidence="9">
    <location>
        <begin position="34"/>
        <end position="127"/>
    </location>
</feature>
<evidence type="ECO:0000256" key="7">
    <source>
        <dbReference type="ARBA" id="ARBA00023136"/>
    </source>
</evidence>
<dbReference type="GO" id="GO:0140021">
    <property type="term" value="P:mitochondrial ADP transmembrane transport"/>
    <property type="evidence" value="ECO:0007669"/>
    <property type="project" value="InterPro"/>
</dbReference>
<comment type="similarity">
    <text evidence="2 10">Belongs to the mitochondrial carrier (TC 2.A.29) family.</text>
</comment>
<dbReference type="Proteomes" id="UP000000768">
    <property type="component" value="Chromosome 9"/>
</dbReference>
<keyword evidence="5" id="KW-0677">Repeat</keyword>
<keyword evidence="6" id="KW-1133">Transmembrane helix</keyword>